<protein>
    <recommendedName>
        <fullName evidence="3">Transposase</fullName>
    </recommendedName>
</protein>
<sequence length="91" mass="10646">MNKHNTELNKITKVLNDFNINKIDKTSHFCSRKRIIKPFELVMSLITALGDKSVSTVTDLQRYFVKLTETDVQYKPFHNQVSKPEFSLLMK</sequence>
<organism evidence="1 2">
    <name type="scientific">Paraglaciecola psychrophila 170</name>
    <dbReference type="NCBI Taxonomy" id="1129794"/>
    <lineage>
        <taxon>Bacteria</taxon>
        <taxon>Pseudomonadati</taxon>
        <taxon>Pseudomonadota</taxon>
        <taxon>Gammaproteobacteria</taxon>
        <taxon>Alteromonadales</taxon>
        <taxon>Alteromonadaceae</taxon>
        <taxon>Paraglaciecola</taxon>
    </lineage>
</organism>
<evidence type="ECO:0000313" key="1">
    <source>
        <dbReference type="EMBL" id="AGH44467.1"/>
    </source>
</evidence>
<dbReference type="AlphaFoldDB" id="M4S1B4"/>
<dbReference type="Proteomes" id="UP000011864">
    <property type="component" value="Chromosome"/>
</dbReference>
<dbReference type="EMBL" id="CP003837">
    <property type="protein sequence ID" value="AGH44467.1"/>
    <property type="molecule type" value="Genomic_DNA"/>
</dbReference>
<dbReference type="STRING" id="1129794.C427_2358"/>
<name>M4S1B4_9ALTE</name>
<evidence type="ECO:0000313" key="2">
    <source>
        <dbReference type="Proteomes" id="UP000011864"/>
    </source>
</evidence>
<dbReference type="KEGG" id="gps:C427_2358"/>
<proteinExistence type="predicted"/>
<dbReference type="eggNOG" id="COG3385">
    <property type="taxonomic scope" value="Bacteria"/>
</dbReference>
<reference evidence="1 2" key="1">
    <citation type="journal article" date="2013" name="Genome Announc.">
        <title>Complete Genome Sequence of Glaciecola psychrophila Strain 170T.</title>
        <authorList>
            <person name="Yin J."/>
            <person name="Chen J."/>
            <person name="Liu G."/>
            <person name="Yu Y."/>
            <person name="Song L."/>
            <person name="Wang X."/>
            <person name="Qu X."/>
        </authorList>
    </citation>
    <scope>NUCLEOTIDE SEQUENCE [LARGE SCALE GENOMIC DNA]</scope>
    <source>
        <strain evidence="1 2">170</strain>
    </source>
</reference>
<keyword evidence="2" id="KW-1185">Reference proteome</keyword>
<evidence type="ECO:0008006" key="3">
    <source>
        <dbReference type="Google" id="ProtNLM"/>
    </source>
</evidence>
<gene>
    <name evidence="1" type="ORF">C427_2358</name>
</gene>
<accession>M4S1B4</accession>
<dbReference type="PATRIC" id="fig|1129794.4.peg.2338"/>
<dbReference type="HOGENOM" id="CLU_2424273_0_0_6"/>